<dbReference type="STRING" id="1121400.SAMN02746065_11453"/>
<reference evidence="1 2" key="1">
    <citation type="submission" date="2017-04" db="EMBL/GenBank/DDBJ databases">
        <authorList>
            <person name="Afonso C.L."/>
            <person name="Miller P.J."/>
            <person name="Scott M.A."/>
            <person name="Spackman E."/>
            <person name="Goraichik I."/>
            <person name="Dimitrov K.M."/>
            <person name="Suarez D.L."/>
            <person name="Swayne D.E."/>
        </authorList>
    </citation>
    <scope>NUCLEOTIDE SEQUENCE [LARGE SCALE GENOMIC DNA]</scope>
    <source>
        <strain evidence="1 2">DSM 3385</strain>
    </source>
</reference>
<evidence type="ECO:0000313" key="1">
    <source>
        <dbReference type="EMBL" id="SMC89967.1"/>
    </source>
</evidence>
<keyword evidence="2" id="KW-1185">Reference proteome</keyword>
<name>A0A1W2CXN8_9BACT</name>
<dbReference type="EMBL" id="FWXY01000014">
    <property type="protein sequence ID" value="SMC89967.1"/>
    <property type="molecule type" value="Genomic_DNA"/>
</dbReference>
<dbReference type="GO" id="GO:0032259">
    <property type="term" value="P:methylation"/>
    <property type="evidence" value="ECO:0007669"/>
    <property type="project" value="UniProtKB-KW"/>
</dbReference>
<dbReference type="Proteomes" id="UP000192418">
    <property type="component" value="Unassembled WGS sequence"/>
</dbReference>
<dbReference type="InterPro" id="IPR012653">
    <property type="entry name" value="Dimeth_MeTrfase_MtbB"/>
</dbReference>
<keyword evidence="1" id="KW-0489">Methyltransferase</keyword>
<proteinExistence type="predicted"/>
<gene>
    <name evidence="1" type="ORF">SAMN02746065_11453</name>
</gene>
<evidence type="ECO:0000313" key="2">
    <source>
        <dbReference type="Proteomes" id="UP000192418"/>
    </source>
</evidence>
<dbReference type="GO" id="GO:0008168">
    <property type="term" value="F:methyltransferase activity"/>
    <property type="evidence" value="ECO:0007669"/>
    <property type="project" value="UniProtKB-KW"/>
</dbReference>
<sequence>MSKIFTRYGDGTPVELSESELWEDMRAGTEDAADRANVPVLTDDDLKYMYDILASPYSFVSCERGKEVILTYDAGTLKIRRVGVNVDRIQALQVYEKIMGADTMELCHVDYSYKPIKPIITMEQPIMEQALLSTHIPLLYGAMPNLGLYSQPDGPFPNPAELLPMGQIKEARESLEMTVEEAVRDIVFTGSAMYESGADGINLDSVGAAGDADFLASLMACQKLKEKYPDICIQIGMAGEFILGMHGELEYDGVRLAGLYPQDQVVLAKKAGATIFGPVVNTNTTESTPWNLARAVTFMKACGEVAEIPIHPNMGMGVGAVPVNDHPPIDTVSRASAAMTSLCKLDGL</sequence>
<keyword evidence="1" id="KW-0808">Transferase</keyword>
<dbReference type="AlphaFoldDB" id="A0A1W2CXN8"/>
<accession>A0A1W2CXN8</accession>
<dbReference type="NCBIfam" id="TIGR02368">
    <property type="entry name" value="dimeth_PyL"/>
    <property type="match status" value="1"/>
</dbReference>
<dbReference type="GO" id="GO:0015948">
    <property type="term" value="P:methanogenesis"/>
    <property type="evidence" value="ECO:0007669"/>
    <property type="project" value="InterPro"/>
</dbReference>
<dbReference type="Pfam" id="PF09505">
    <property type="entry name" value="Dimeth_Pyl"/>
    <property type="match status" value="1"/>
</dbReference>
<organism evidence="1 2">
    <name type="scientific">Desulfocicer vacuolatum DSM 3385</name>
    <dbReference type="NCBI Taxonomy" id="1121400"/>
    <lineage>
        <taxon>Bacteria</taxon>
        <taxon>Pseudomonadati</taxon>
        <taxon>Thermodesulfobacteriota</taxon>
        <taxon>Desulfobacteria</taxon>
        <taxon>Desulfobacterales</taxon>
        <taxon>Desulfobacteraceae</taxon>
        <taxon>Desulfocicer</taxon>
    </lineage>
</organism>
<protein>
    <submittedName>
        <fullName evidence="1">Dimethylamine:corrinoid methyltransferase</fullName>
    </submittedName>
</protein>